<keyword evidence="2" id="KW-1185">Reference proteome</keyword>
<protein>
    <submittedName>
        <fullName evidence="1">Uncharacterized protein</fullName>
    </submittedName>
</protein>
<dbReference type="Proteomes" id="UP000325577">
    <property type="component" value="Linkage Group LG2"/>
</dbReference>
<name>A0A5J5AJH5_9ASTE</name>
<dbReference type="AlphaFoldDB" id="A0A5J5AJH5"/>
<reference evidence="1 2" key="1">
    <citation type="submission" date="2019-09" db="EMBL/GenBank/DDBJ databases">
        <title>A chromosome-level genome assembly of the Chinese tupelo Nyssa sinensis.</title>
        <authorList>
            <person name="Yang X."/>
            <person name="Kang M."/>
            <person name="Yang Y."/>
            <person name="Xiong H."/>
            <person name="Wang M."/>
            <person name="Zhang Z."/>
            <person name="Wang Z."/>
            <person name="Wu H."/>
            <person name="Ma T."/>
            <person name="Liu J."/>
            <person name="Xi Z."/>
        </authorList>
    </citation>
    <scope>NUCLEOTIDE SEQUENCE [LARGE SCALE GENOMIC DNA]</scope>
    <source>
        <strain evidence="1">J267</strain>
        <tissue evidence="1">Leaf</tissue>
    </source>
</reference>
<evidence type="ECO:0000313" key="2">
    <source>
        <dbReference type="Proteomes" id="UP000325577"/>
    </source>
</evidence>
<accession>A0A5J5AJH5</accession>
<dbReference type="EMBL" id="CM018043">
    <property type="protein sequence ID" value="KAA8530800.1"/>
    <property type="molecule type" value="Genomic_DNA"/>
</dbReference>
<organism evidence="1 2">
    <name type="scientific">Nyssa sinensis</name>
    <dbReference type="NCBI Taxonomy" id="561372"/>
    <lineage>
        <taxon>Eukaryota</taxon>
        <taxon>Viridiplantae</taxon>
        <taxon>Streptophyta</taxon>
        <taxon>Embryophyta</taxon>
        <taxon>Tracheophyta</taxon>
        <taxon>Spermatophyta</taxon>
        <taxon>Magnoliopsida</taxon>
        <taxon>eudicotyledons</taxon>
        <taxon>Gunneridae</taxon>
        <taxon>Pentapetalae</taxon>
        <taxon>asterids</taxon>
        <taxon>Cornales</taxon>
        <taxon>Nyssaceae</taxon>
        <taxon>Nyssa</taxon>
    </lineage>
</organism>
<evidence type="ECO:0000313" key="1">
    <source>
        <dbReference type="EMBL" id="KAA8530800.1"/>
    </source>
</evidence>
<proteinExistence type="predicted"/>
<gene>
    <name evidence="1" type="ORF">F0562_005576</name>
</gene>
<sequence>MATAVVVAMPWTEQLLCRGRHIGMCFTVVVIDWWPLMLGSGRRCDARVDQCMTEVANGAGAGFRSRARCRKYLQTCSQMVMRAENVLNRVGAVLNFLATMGFFEKSSSSNDLCFRDCRSVVSTAIDEAIFEFDLLFFIEETRELPELCITMSKAANLVWTMIFLIQILIGYCNNQRALDGHHVETPDIAKRPWQIRTMNQKLIAIDGKVSCTSAEVQGLDFTSSCCSCYDRGESSAS</sequence>